<proteinExistence type="predicted"/>
<feature type="region of interest" description="Disordered" evidence="1">
    <location>
        <begin position="285"/>
        <end position="307"/>
    </location>
</feature>
<name>A0A1Q5UDW6_9EURO</name>
<evidence type="ECO:0000313" key="3">
    <source>
        <dbReference type="Proteomes" id="UP000186955"/>
    </source>
</evidence>
<organism evidence="2 3">
    <name type="scientific">Penicillium subrubescens</name>
    <dbReference type="NCBI Taxonomy" id="1316194"/>
    <lineage>
        <taxon>Eukaryota</taxon>
        <taxon>Fungi</taxon>
        <taxon>Dikarya</taxon>
        <taxon>Ascomycota</taxon>
        <taxon>Pezizomycotina</taxon>
        <taxon>Eurotiomycetes</taxon>
        <taxon>Eurotiomycetidae</taxon>
        <taxon>Eurotiales</taxon>
        <taxon>Aspergillaceae</taxon>
        <taxon>Penicillium</taxon>
    </lineage>
</organism>
<gene>
    <name evidence="2" type="ORF">PENSUB_3980</name>
</gene>
<dbReference type="AlphaFoldDB" id="A0A1Q5UDW6"/>
<accession>A0A1Q5UDW6</accession>
<comment type="caution">
    <text evidence="2">The sequence shown here is derived from an EMBL/GenBank/DDBJ whole genome shotgun (WGS) entry which is preliminary data.</text>
</comment>
<feature type="region of interest" description="Disordered" evidence="1">
    <location>
        <begin position="116"/>
        <end position="150"/>
    </location>
</feature>
<dbReference type="Proteomes" id="UP000186955">
    <property type="component" value="Unassembled WGS sequence"/>
</dbReference>
<feature type="region of interest" description="Disordered" evidence="1">
    <location>
        <begin position="448"/>
        <end position="467"/>
    </location>
</feature>
<keyword evidence="3" id="KW-1185">Reference proteome</keyword>
<dbReference type="STRING" id="1316194.A0A1Q5UDW6"/>
<evidence type="ECO:0000256" key="1">
    <source>
        <dbReference type="SAM" id="MobiDB-lite"/>
    </source>
</evidence>
<evidence type="ECO:0000313" key="2">
    <source>
        <dbReference type="EMBL" id="OKP10677.1"/>
    </source>
</evidence>
<reference evidence="2 3" key="1">
    <citation type="submission" date="2016-10" db="EMBL/GenBank/DDBJ databases">
        <title>Genome sequence of the ascomycete fungus Penicillium subrubescens.</title>
        <authorList>
            <person name="De Vries R.P."/>
            <person name="Peng M."/>
            <person name="Dilokpimol A."/>
            <person name="Hilden K."/>
            <person name="Makela M.R."/>
            <person name="Grigoriev I."/>
            <person name="Riley R."/>
            <person name="Granchi Z."/>
        </authorList>
    </citation>
    <scope>NUCLEOTIDE SEQUENCE [LARGE SCALE GENOMIC DNA]</scope>
    <source>
        <strain evidence="2 3">CBS 132785</strain>
    </source>
</reference>
<dbReference type="EMBL" id="MNBE01000313">
    <property type="protein sequence ID" value="OKP10677.1"/>
    <property type="molecule type" value="Genomic_DNA"/>
</dbReference>
<sequence>MATPRVGVQVVEPPKAVLAFALAIVKNTPADTTVKEYILELRKSISGAEDTKPILTDQFFDSVRHWQNAYRKSELEQIKLHNTIFELKQKNEALLAKVKAETPPAKRKVFAEVENELEGGKKSGNPRSRNQPRHNNEGQGQDESRDSEPEKGVSFLRHLFTFQRTLQAKRRMTKALAIDAVILCKEAERGLLNAVQGEITSATQPPKTFPIPRRKEPEFKAVVNAVKQSFQLVYHVLHKTPEAADNGKSQPKVIYYMVCLFESTMTGLTQYCTAVSKETESVKATKGTTQVNRKQKKAAPPARGLTSARTDTARALAELLCEMALSLEINESCDRKVMEGYLHIVLERLGKMLALFTFDGMKLPTNTSAKMQPPEGLAAMKAEGISQKTAELEAKQLIHFLDRLLKTQTLFLSTSTISGPQAPFSLKLQESMKKTLLQAVFGKDDPLFQGGLERPATPPPTARYAPPNEKLDFSDWFARELWRLVGWDILASAQNPRP</sequence>
<protein>
    <submittedName>
        <fullName evidence="2">Uncharacterized protein</fullName>
    </submittedName>
</protein>